<evidence type="ECO:0000256" key="8">
    <source>
        <dbReference type="ARBA" id="ARBA00023012"/>
    </source>
</evidence>
<dbReference type="EC" id="2.7.13.3" evidence="2"/>
<evidence type="ECO:0000256" key="3">
    <source>
        <dbReference type="ARBA" id="ARBA00022553"/>
    </source>
</evidence>
<proteinExistence type="predicted"/>
<dbReference type="Proteomes" id="UP001595773">
    <property type="component" value="Unassembled WGS sequence"/>
</dbReference>
<comment type="caution">
    <text evidence="12">The sequence shown here is derived from an EMBL/GenBank/DDBJ whole genome shotgun (WGS) entry which is preliminary data.</text>
</comment>
<keyword evidence="9" id="KW-1133">Transmembrane helix</keyword>
<comment type="catalytic activity">
    <reaction evidence="1">
        <text>ATP + protein L-histidine = ADP + protein N-phospho-L-histidine.</text>
        <dbReference type="EC" id="2.7.13.3"/>
    </reaction>
</comment>
<keyword evidence="3" id="KW-0597">Phosphoprotein</keyword>
<sequence>MHPKIVRSNTARSLNRSLRVILYGGLLMAALEASLLPLSGPFGHILILFPLVFLVYLGAGALAWYRRPSNRMGALILWGGFAVFVGGLPNTDIPILAAAGQIGATLVLAVIVHLLHAFPSGRLRGRVSMLSVATAYVTSLLLQAPGYLFSPGGSAPDLFIGENPSLVAAGGTVQKLAGAAVMLTTAVVLVGRLVRADNQRRRVLVPLFAYGAAVMLFIPFSGQILKVLGHPSAEVQTWLQLLAIGGIPVAFTWGMLVGGFAKTGELQELGSWLGATGAERPALTRALARVLGDPSVQISFWVPRREVFVTEDGSVAENQIGDSNRASVHVELDGRVIGAISYDSSLISTPEPVREAGKVLALAMDRERLTAELRRSHTDLQRSRERLVDAADQERRRIALDLHDGLQMHLVLLALDAQKLANTLGGSAPDAGAPQRATTLRKGIDSAAADLRSLVHAVMPAALIERGLAAAAEDLVDRMPVPTTLELGIGARACSPAVESTAYFVLAEAMTNVIKHAHATSVRISLHLVEDWLRMEIHDDGGGGARLSGATGLRGVMDRVDVLGGQASLVSRLGEGTHIVVELPCM</sequence>
<keyword evidence="7" id="KW-0067">ATP-binding</keyword>
<evidence type="ECO:0000313" key="12">
    <source>
        <dbReference type="EMBL" id="MFC4265629.1"/>
    </source>
</evidence>
<feature type="transmembrane region" description="Helical" evidence="9">
    <location>
        <begin position="127"/>
        <end position="148"/>
    </location>
</feature>
<feature type="transmembrane region" description="Helical" evidence="9">
    <location>
        <begin position="95"/>
        <end position="115"/>
    </location>
</feature>
<evidence type="ECO:0000259" key="11">
    <source>
        <dbReference type="Pfam" id="PF07730"/>
    </source>
</evidence>
<feature type="transmembrane region" description="Helical" evidence="9">
    <location>
        <begin position="168"/>
        <end position="191"/>
    </location>
</feature>
<dbReference type="InterPro" id="IPR050482">
    <property type="entry name" value="Sensor_HK_TwoCompSys"/>
</dbReference>
<feature type="transmembrane region" description="Helical" evidence="9">
    <location>
        <begin position="72"/>
        <end position="89"/>
    </location>
</feature>
<evidence type="ECO:0000256" key="2">
    <source>
        <dbReference type="ARBA" id="ARBA00012438"/>
    </source>
</evidence>
<gene>
    <name evidence="12" type="ORF">ACFOW9_08445</name>
</gene>
<dbReference type="Pfam" id="PF07730">
    <property type="entry name" value="HisKA_3"/>
    <property type="match status" value="1"/>
</dbReference>
<evidence type="ECO:0000256" key="1">
    <source>
        <dbReference type="ARBA" id="ARBA00000085"/>
    </source>
</evidence>
<dbReference type="InterPro" id="IPR036890">
    <property type="entry name" value="HATPase_C_sf"/>
</dbReference>
<evidence type="ECO:0000256" key="9">
    <source>
        <dbReference type="SAM" id="Phobius"/>
    </source>
</evidence>
<dbReference type="InterPro" id="IPR003594">
    <property type="entry name" value="HATPase_dom"/>
</dbReference>
<keyword evidence="9" id="KW-0472">Membrane</keyword>
<dbReference type="Pfam" id="PF02518">
    <property type="entry name" value="HATPase_c"/>
    <property type="match status" value="1"/>
</dbReference>
<protein>
    <recommendedName>
        <fullName evidence="2">histidine kinase</fullName>
        <ecNumber evidence="2">2.7.13.3</ecNumber>
    </recommendedName>
</protein>
<keyword evidence="4" id="KW-0808">Transferase</keyword>
<dbReference type="InterPro" id="IPR011712">
    <property type="entry name" value="Sig_transdc_His_kin_sub3_dim/P"/>
</dbReference>
<evidence type="ECO:0000313" key="13">
    <source>
        <dbReference type="Proteomes" id="UP001595773"/>
    </source>
</evidence>
<feature type="transmembrane region" description="Helical" evidence="9">
    <location>
        <begin position="237"/>
        <end position="261"/>
    </location>
</feature>
<dbReference type="PANTHER" id="PTHR24421">
    <property type="entry name" value="NITRATE/NITRITE SENSOR PROTEIN NARX-RELATED"/>
    <property type="match status" value="1"/>
</dbReference>
<keyword evidence="6 12" id="KW-0418">Kinase</keyword>
<dbReference type="Gene3D" id="1.20.5.1930">
    <property type="match status" value="1"/>
</dbReference>
<keyword evidence="8" id="KW-0902">Two-component regulatory system</keyword>
<keyword evidence="13" id="KW-1185">Reference proteome</keyword>
<evidence type="ECO:0000256" key="6">
    <source>
        <dbReference type="ARBA" id="ARBA00022777"/>
    </source>
</evidence>
<dbReference type="EMBL" id="JBHSCQ010000010">
    <property type="protein sequence ID" value="MFC4265629.1"/>
    <property type="molecule type" value="Genomic_DNA"/>
</dbReference>
<feature type="domain" description="Histidine kinase/HSP90-like ATPase" evidence="10">
    <location>
        <begin position="500"/>
        <end position="584"/>
    </location>
</feature>
<organism evidence="12 13">
    <name type="scientific">Arthrobacter cryoconiti</name>
    <dbReference type="NCBI Taxonomy" id="748907"/>
    <lineage>
        <taxon>Bacteria</taxon>
        <taxon>Bacillati</taxon>
        <taxon>Actinomycetota</taxon>
        <taxon>Actinomycetes</taxon>
        <taxon>Micrococcales</taxon>
        <taxon>Micrococcaceae</taxon>
        <taxon>Arthrobacter</taxon>
    </lineage>
</organism>
<dbReference type="SUPFAM" id="SSF55874">
    <property type="entry name" value="ATPase domain of HSP90 chaperone/DNA topoisomerase II/histidine kinase"/>
    <property type="match status" value="1"/>
</dbReference>
<dbReference type="CDD" id="cd16917">
    <property type="entry name" value="HATPase_UhpB-NarQ-NarX-like"/>
    <property type="match status" value="1"/>
</dbReference>
<feature type="domain" description="Signal transduction histidine kinase subgroup 3 dimerisation and phosphoacceptor" evidence="11">
    <location>
        <begin position="394"/>
        <end position="462"/>
    </location>
</feature>
<evidence type="ECO:0000256" key="5">
    <source>
        <dbReference type="ARBA" id="ARBA00022741"/>
    </source>
</evidence>
<evidence type="ECO:0000256" key="4">
    <source>
        <dbReference type="ARBA" id="ARBA00022679"/>
    </source>
</evidence>
<keyword evidence="5" id="KW-0547">Nucleotide-binding</keyword>
<dbReference type="PANTHER" id="PTHR24421:SF10">
    <property type="entry name" value="NITRATE_NITRITE SENSOR PROTEIN NARQ"/>
    <property type="match status" value="1"/>
</dbReference>
<name>A0ABV8QZJ0_9MICC</name>
<feature type="transmembrane region" description="Helical" evidence="9">
    <location>
        <begin position="20"/>
        <end position="39"/>
    </location>
</feature>
<evidence type="ECO:0000256" key="7">
    <source>
        <dbReference type="ARBA" id="ARBA00022840"/>
    </source>
</evidence>
<feature type="transmembrane region" description="Helical" evidence="9">
    <location>
        <begin position="203"/>
        <end position="225"/>
    </location>
</feature>
<dbReference type="GO" id="GO:0016301">
    <property type="term" value="F:kinase activity"/>
    <property type="evidence" value="ECO:0007669"/>
    <property type="project" value="UniProtKB-KW"/>
</dbReference>
<feature type="transmembrane region" description="Helical" evidence="9">
    <location>
        <begin position="45"/>
        <end position="65"/>
    </location>
</feature>
<accession>A0ABV8QZJ0</accession>
<reference evidence="13" key="1">
    <citation type="journal article" date="2019" name="Int. J. Syst. Evol. Microbiol.">
        <title>The Global Catalogue of Microorganisms (GCM) 10K type strain sequencing project: providing services to taxonomists for standard genome sequencing and annotation.</title>
        <authorList>
            <consortium name="The Broad Institute Genomics Platform"/>
            <consortium name="The Broad Institute Genome Sequencing Center for Infectious Disease"/>
            <person name="Wu L."/>
            <person name="Ma J."/>
        </authorList>
    </citation>
    <scope>NUCLEOTIDE SEQUENCE [LARGE SCALE GENOMIC DNA]</scope>
    <source>
        <strain evidence="13">CGMCC 1.10698</strain>
    </source>
</reference>
<evidence type="ECO:0000259" key="10">
    <source>
        <dbReference type="Pfam" id="PF02518"/>
    </source>
</evidence>
<dbReference type="RefSeq" id="WP_230067584.1">
    <property type="nucleotide sequence ID" value="NZ_BAABLL010000004.1"/>
</dbReference>
<keyword evidence="9" id="KW-0812">Transmembrane</keyword>
<dbReference type="Gene3D" id="3.30.565.10">
    <property type="entry name" value="Histidine kinase-like ATPase, C-terminal domain"/>
    <property type="match status" value="1"/>
</dbReference>